<proteinExistence type="inferred from homology"/>
<evidence type="ECO:0000256" key="2">
    <source>
        <dbReference type="ARBA" id="ARBA00022525"/>
    </source>
</evidence>
<feature type="signal peptide" evidence="5">
    <location>
        <begin position="1"/>
        <end position="19"/>
    </location>
</feature>
<dbReference type="GO" id="GO:0006629">
    <property type="term" value="P:lipid metabolic process"/>
    <property type="evidence" value="ECO:0007669"/>
    <property type="project" value="TreeGrafter"/>
</dbReference>
<evidence type="ECO:0000256" key="5">
    <source>
        <dbReference type="SAM" id="SignalP"/>
    </source>
</evidence>
<dbReference type="InterPro" id="IPR012674">
    <property type="entry name" value="Calycin"/>
</dbReference>
<dbReference type="GO" id="GO:0005737">
    <property type="term" value="C:cytoplasm"/>
    <property type="evidence" value="ECO:0007669"/>
    <property type="project" value="TreeGrafter"/>
</dbReference>
<evidence type="ECO:0000313" key="6">
    <source>
        <dbReference type="EMBL" id="KRT86676.1"/>
    </source>
</evidence>
<dbReference type="GO" id="GO:0005576">
    <property type="term" value="C:extracellular region"/>
    <property type="evidence" value="ECO:0007669"/>
    <property type="project" value="UniProtKB-SubCell"/>
</dbReference>
<keyword evidence="7" id="KW-1185">Reference proteome</keyword>
<comment type="caution">
    <text evidence="6">The sequence shown here is derived from an EMBL/GenBank/DDBJ whole genome shotgun (WGS) entry which is preliminary data.</text>
</comment>
<protein>
    <recommendedName>
        <fullName evidence="8">Lipocalin/cytosolic fatty-acid binding domain-containing protein</fullName>
    </recommendedName>
</protein>
<sequence length="184" mass="20919">MKMLVFFFFITTFVGFVSADLGFGRCVDIDGVTPFNVTEILGRWYLYEENEIIAIFGVCTTFNFQRSSNTSSRVVLTISNGISGQYVTTVCKLDQIGQSSKFNQQGLFQLSSPFFVLGTDYQTYMVIYVCYDIFGVAHDKNILVLTRQRHPSDDVIRNAENAILLRGLENPRYFFKINQNVCSA</sequence>
<dbReference type="Proteomes" id="UP000051574">
    <property type="component" value="Unassembled WGS sequence"/>
</dbReference>
<dbReference type="SUPFAM" id="SSF50814">
    <property type="entry name" value="Lipocalins"/>
    <property type="match status" value="1"/>
</dbReference>
<name>A0A0T6BH87_9SCAR</name>
<dbReference type="PANTHER" id="PTHR10612:SF34">
    <property type="entry name" value="APOLIPOPROTEIN D"/>
    <property type="match status" value="1"/>
</dbReference>
<dbReference type="EMBL" id="LJIG01000264">
    <property type="protein sequence ID" value="KRT86676.1"/>
    <property type="molecule type" value="Genomic_DNA"/>
</dbReference>
<accession>A0A0T6BH87</accession>
<dbReference type="InterPro" id="IPR005657">
    <property type="entry name" value="Triabi/Procalin"/>
</dbReference>
<dbReference type="GO" id="GO:0000302">
    <property type="term" value="P:response to reactive oxygen species"/>
    <property type="evidence" value="ECO:0007669"/>
    <property type="project" value="TreeGrafter"/>
</dbReference>
<evidence type="ECO:0008006" key="8">
    <source>
        <dbReference type="Google" id="ProtNLM"/>
    </source>
</evidence>
<dbReference type="PANTHER" id="PTHR10612">
    <property type="entry name" value="APOLIPOPROTEIN D"/>
    <property type="match status" value="1"/>
</dbReference>
<dbReference type="Gene3D" id="2.40.128.20">
    <property type="match status" value="1"/>
</dbReference>
<dbReference type="OrthoDB" id="565904at2759"/>
<dbReference type="GO" id="GO:0030682">
    <property type="term" value="P:symbiont-mediated perturbation of host defenses"/>
    <property type="evidence" value="ECO:0007669"/>
    <property type="project" value="InterPro"/>
</dbReference>
<reference evidence="6 7" key="1">
    <citation type="submission" date="2015-09" db="EMBL/GenBank/DDBJ databases">
        <title>Draft genome of the scarab beetle Oryctes borbonicus.</title>
        <authorList>
            <person name="Meyer J.M."/>
            <person name="Markov G.V."/>
            <person name="Baskaran P."/>
            <person name="Herrmann M."/>
            <person name="Sommer R.J."/>
            <person name="Roedelsperger C."/>
        </authorList>
    </citation>
    <scope>NUCLEOTIDE SEQUENCE [LARGE SCALE GENOMIC DNA]</scope>
    <source>
        <strain evidence="6">OB123</strain>
        <tissue evidence="6">Whole animal</tissue>
    </source>
</reference>
<comment type="similarity">
    <text evidence="4">Belongs to the calycin superfamily. Triabin family.</text>
</comment>
<evidence type="ECO:0000256" key="3">
    <source>
        <dbReference type="ARBA" id="ARBA00022729"/>
    </source>
</evidence>
<organism evidence="6 7">
    <name type="scientific">Oryctes borbonicus</name>
    <dbReference type="NCBI Taxonomy" id="1629725"/>
    <lineage>
        <taxon>Eukaryota</taxon>
        <taxon>Metazoa</taxon>
        <taxon>Ecdysozoa</taxon>
        <taxon>Arthropoda</taxon>
        <taxon>Hexapoda</taxon>
        <taxon>Insecta</taxon>
        <taxon>Pterygota</taxon>
        <taxon>Neoptera</taxon>
        <taxon>Endopterygota</taxon>
        <taxon>Coleoptera</taxon>
        <taxon>Polyphaga</taxon>
        <taxon>Scarabaeiformia</taxon>
        <taxon>Scarabaeidae</taxon>
        <taxon>Dynastinae</taxon>
        <taxon>Oryctes</taxon>
    </lineage>
</organism>
<evidence type="ECO:0000256" key="1">
    <source>
        <dbReference type="ARBA" id="ARBA00004613"/>
    </source>
</evidence>
<dbReference type="AlphaFoldDB" id="A0A0T6BH87"/>
<feature type="chain" id="PRO_5006668665" description="Lipocalin/cytosolic fatty-acid binding domain-containing protein" evidence="5">
    <location>
        <begin position="20"/>
        <end position="184"/>
    </location>
</feature>
<gene>
    <name evidence="6" type="ORF">AMK59_1628</name>
</gene>
<comment type="subcellular location">
    <subcellularLocation>
        <location evidence="1">Secreted</location>
    </subcellularLocation>
</comment>
<keyword evidence="2" id="KW-0964">Secreted</keyword>
<keyword evidence="3 5" id="KW-0732">Signal</keyword>
<evidence type="ECO:0000256" key="4">
    <source>
        <dbReference type="ARBA" id="ARBA00034121"/>
    </source>
</evidence>
<evidence type="ECO:0000313" key="7">
    <source>
        <dbReference type="Proteomes" id="UP000051574"/>
    </source>
</evidence>
<dbReference type="Pfam" id="PF03973">
    <property type="entry name" value="Triabin"/>
    <property type="match status" value="1"/>
</dbReference>